<organism evidence="1 2">
    <name type="scientific">Ralstonia solanacearum</name>
    <name type="common">Pseudomonas solanacearum</name>
    <dbReference type="NCBI Taxonomy" id="305"/>
    <lineage>
        <taxon>Bacteria</taxon>
        <taxon>Pseudomonadati</taxon>
        <taxon>Pseudomonadota</taxon>
        <taxon>Betaproteobacteria</taxon>
        <taxon>Burkholderiales</taxon>
        <taxon>Burkholderiaceae</taxon>
        <taxon>Ralstonia</taxon>
        <taxon>Ralstonia solanacearum species complex</taxon>
    </lineage>
</organism>
<gene>
    <name evidence="1" type="ORF">E7Z57_23885</name>
</gene>
<keyword evidence="1" id="KW-0614">Plasmid</keyword>
<geneLocation type="plasmid" evidence="2">
    <name>puw386</name>
</geneLocation>
<reference evidence="1 2" key="1">
    <citation type="submission" date="2019-04" db="EMBL/GenBank/DDBJ databases">
        <title>Complete Genome of UW386 and Higher Quality Genome of UW700.</title>
        <authorList>
            <person name="Jacobs J."/>
            <person name="Perez A."/>
            <person name="Steidl O."/>
            <person name="Allen C."/>
        </authorList>
    </citation>
    <scope>NUCLEOTIDE SEQUENCE [LARGE SCALE GENOMIC DNA]</scope>
    <source>
        <strain evidence="1 2">UW386</strain>
        <plasmid evidence="2">puw386</plasmid>
    </source>
</reference>
<accession>A0AA92EHN7</accession>
<protein>
    <submittedName>
        <fullName evidence="1">Uncharacterized protein</fullName>
    </submittedName>
</protein>
<dbReference type="AlphaFoldDB" id="A0AA92EHN7"/>
<name>A0AA92EHN7_RALSL</name>
<evidence type="ECO:0000313" key="2">
    <source>
        <dbReference type="Proteomes" id="UP000310553"/>
    </source>
</evidence>
<proteinExistence type="predicted"/>
<dbReference type="Proteomes" id="UP000310553">
    <property type="component" value="Plasmid pUW386"/>
</dbReference>
<dbReference type="EMBL" id="CP039340">
    <property type="protein sequence ID" value="QCX52222.1"/>
    <property type="molecule type" value="Genomic_DNA"/>
</dbReference>
<evidence type="ECO:0000313" key="1">
    <source>
        <dbReference type="EMBL" id="QCX52222.1"/>
    </source>
</evidence>
<sequence>MNLEQFSDVLGFGKDSQGVVALIAVIGEAPVISRTPPDFNDPAGETEYYKFVNSGVEIGFRGGVLNHLHLYVQEHEGYGEYKGELFGMSPQEVSEADMLRKLGGQDAQGGGRMDMLIGYIYKWIRYERKEFALRAEFSEDKKLRKFLLIRK</sequence>